<keyword evidence="2" id="KW-0812">Transmembrane</keyword>
<sequence>MNVTCGSCGRDNPEGVTTCQWCGTAQVSARQPQTSVRPAAEQRRGLRLSLESRELSAEPGTTVTMAVTLHNTGTRVERVRFRVAGPAQPWSEVEPEEVDVYPQSPVRGEVRFSPPRSPTCPSGLWGFAVLAESMVNPGLNKHQTGTVDVAAYHALTARLSPQTSRGLGTTKHTLVLDNQGNSPEEVRLSATDPENALRIELPAQVTANPGQTPVTVLITTGGAGAQIAFHITITSSHGTPIEVQGMRIVPDPEPAHAPEPPPPPPPPPPPSPEPPPPRLPEPPRRSGMGPLIATLLGLLLLGACGAGAIAILSQLKGNPFTPPTVEQSAPPSPSESMSSPETTEPETTPPETPEPETVPVPNVVGQDLGTAMATLLDAGLTPKAADEASVDAPVIEADPAPGTRVAPGTEVNLTVG</sequence>
<evidence type="ECO:0000313" key="5">
    <source>
        <dbReference type="Proteomes" id="UP000284824"/>
    </source>
</evidence>
<dbReference type="Gene3D" id="3.30.10.20">
    <property type="match status" value="1"/>
</dbReference>
<proteinExistence type="predicted"/>
<dbReference type="InterPro" id="IPR005543">
    <property type="entry name" value="PASTA_dom"/>
</dbReference>
<keyword evidence="5" id="KW-1185">Reference proteome</keyword>
<protein>
    <submittedName>
        <fullName evidence="4">PASTA domain-containing protein</fullName>
    </submittedName>
</protein>
<dbReference type="EMBL" id="SAUN01000001">
    <property type="protein sequence ID" value="RVX39005.1"/>
    <property type="molecule type" value="Genomic_DNA"/>
</dbReference>
<name>A0A438LZM0_9ACTN</name>
<reference evidence="4 5" key="1">
    <citation type="submission" date="2019-01" db="EMBL/GenBank/DDBJ databases">
        <title>Sequencing the genomes of 1000 actinobacteria strains.</title>
        <authorList>
            <person name="Klenk H.-P."/>
        </authorList>
    </citation>
    <scope>NUCLEOTIDE SEQUENCE [LARGE SCALE GENOMIC DNA]</scope>
    <source>
        <strain evidence="4 5">DSM 43925</strain>
    </source>
</reference>
<dbReference type="OrthoDB" id="3444343at2"/>
<accession>A0A438LZM0</accession>
<evidence type="ECO:0000313" key="4">
    <source>
        <dbReference type="EMBL" id="RVX39005.1"/>
    </source>
</evidence>
<evidence type="ECO:0000256" key="2">
    <source>
        <dbReference type="SAM" id="Phobius"/>
    </source>
</evidence>
<dbReference type="Proteomes" id="UP000284824">
    <property type="component" value="Unassembled WGS sequence"/>
</dbReference>
<feature type="transmembrane region" description="Helical" evidence="2">
    <location>
        <begin position="291"/>
        <end position="312"/>
    </location>
</feature>
<feature type="compositionally biased region" description="Pro residues" evidence="1">
    <location>
        <begin position="347"/>
        <end position="358"/>
    </location>
</feature>
<keyword evidence="2" id="KW-0472">Membrane</keyword>
<keyword evidence="2" id="KW-1133">Transmembrane helix</keyword>
<feature type="compositionally biased region" description="Low complexity" evidence="1">
    <location>
        <begin position="334"/>
        <end position="346"/>
    </location>
</feature>
<dbReference type="PROSITE" id="PS51178">
    <property type="entry name" value="PASTA"/>
    <property type="match status" value="1"/>
</dbReference>
<dbReference type="PRINTS" id="PR01217">
    <property type="entry name" value="PRICHEXTENSN"/>
</dbReference>
<feature type="compositionally biased region" description="Pro residues" evidence="1">
    <location>
        <begin position="251"/>
        <end position="280"/>
    </location>
</feature>
<feature type="region of interest" description="Disordered" evidence="1">
    <location>
        <begin position="249"/>
        <end position="286"/>
    </location>
</feature>
<dbReference type="AlphaFoldDB" id="A0A438LZM0"/>
<evidence type="ECO:0000256" key="1">
    <source>
        <dbReference type="SAM" id="MobiDB-lite"/>
    </source>
</evidence>
<dbReference type="RefSeq" id="WP_127931559.1">
    <property type="nucleotide sequence ID" value="NZ_SAUN01000001.1"/>
</dbReference>
<dbReference type="SMART" id="SM00740">
    <property type="entry name" value="PASTA"/>
    <property type="match status" value="1"/>
</dbReference>
<comment type="caution">
    <text evidence="4">The sequence shown here is derived from an EMBL/GenBank/DDBJ whole genome shotgun (WGS) entry which is preliminary data.</text>
</comment>
<evidence type="ECO:0000259" key="3">
    <source>
        <dbReference type="PROSITE" id="PS51178"/>
    </source>
</evidence>
<feature type="region of interest" description="Disordered" evidence="1">
    <location>
        <begin position="397"/>
        <end position="416"/>
    </location>
</feature>
<feature type="region of interest" description="Disordered" evidence="1">
    <location>
        <begin position="321"/>
        <end position="363"/>
    </location>
</feature>
<feature type="domain" description="PASTA" evidence="3">
    <location>
        <begin position="354"/>
        <end position="416"/>
    </location>
</feature>
<dbReference type="CDD" id="cd06577">
    <property type="entry name" value="PASTA_pknB"/>
    <property type="match status" value="1"/>
</dbReference>
<dbReference type="Pfam" id="PF03793">
    <property type="entry name" value="PASTA"/>
    <property type="match status" value="1"/>
</dbReference>
<organism evidence="4 5">
    <name type="scientific">Nonomuraea polychroma</name>
    <dbReference type="NCBI Taxonomy" id="46176"/>
    <lineage>
        <taxon>Bacteria</taxon>
        <taxon>Bacillati</taxon>
        <taxon>Actinomycetota</taxon>
        <taxon>Actinomycetes</taxon>
        <taxon>Streptosporangiales</taxon>
        <taxon>Streptosporangiaceae</taxon>
        <taxon>Nonomuraea</taxon>
    </lineage>
</organism>
<gene>
    <name evidence="4" type="ORF">EDD27_1337</name>
</gene>